<gene>
    <name evidence="2" type="ORF">APHIGO_LOCUS3632</name>
</gene>
<organism evidence="2 3">
    <name type="scientific">Aphis gossypii</name>
    <name type="common">Cotton aphid</name>
    <dbReference type="NCBI Taxonomy" id="80765"/>
    <lineage>
        <taxon>Eukaryota</taxon>
        <taxon>Metazoa</taxon>
        <taxon>Ecdysozoa</taxon>
        <taxon>Arthropoda</taxon>
        <taxon>Hexapoda</taxon>
        <taxon>Insecta</taxon>
        <taxon>Pterygota</taxon>
        <taxon>Neoptera</taxon>
        <taxon>Paraneoptera</taxon>
        <taxon>Hemiptera</taxon>
        <taxon>Sternorrhyncha</taxon>
        <taxon>Aphidomorpha</taxon>
        <taxon>Aphidoidea</taxon>
        <taxon>Aphididae</taxon>
        <taxon>Aphidini</taxon>
        <taxon>Aphis</taxon>
        <taxon>Aphis</taxon>
    </lineage>
</organism>
<proteinExistence type="predicted"/>
<evidence type="ECO:0000256" key="1">
    <source>
        <dbReference type="ARBA" id="ARBA00022729"/>
    </source>
</evidence>
<name>A0A9P0IU19_APHGO</name>
<reference evidence="2" key="2">
    <citation type="submission" date="2022-10" db="EMBL/GenBank/DDBJ databases">
        <authorList>
            <consortium name="ENA_rothamsted_submissions"/>
            <consortium name="culmorum"/>
            <person name="King R."/>
        </authorList>
    </citation>
    <scope>NUCLEOTIDE SEQUENCE</scope>
</reference>
<evidence type="ECO:0000313" key="2">
    <source>
        <dbReference type="EMBL" id="CAH1716603.1"/>
    </source>
</evidence>
<dbReference type="AlphaFoldDB" id="A0A9P0IU19"/>
<dbReference type="EMBL" id="OU899034">
    <property type="protein sequence ID" value="CAH1716603.1"/>
    <property type="molecule type" value="Genomic_DNA"/>
</dbReference>
<evidence type="ECO:0000313" key="3">
    <source>
        <dbReference type="Proteomes" id="UP001154329"/>
    </source>
</evidence>
<dbReference type="Proteomes" id="UP001154329">
    <property type="component" value="Chromosome 1"/>
</dbReference>
<accession>A0A9P0IU19</accession>
<protein>
    <submittedName>
        <fullName evidence="2">Uncharacterized protein</fullName>
    </submittedName>
</protein>
<keyword evidence="1" id="KW-0732">Signal</keyword>
<dbReference type="Gene3D" id="2.70.220.10">
    <property type="entry name" value="Ganglioside GM2 activator"/>
    <property type="match status" value="1"/>
</dbReference>
<keyword evidence="3" id="KW-1185">Reference proteome</keyword>
<dbReference type="InterPro" id="IPR036846">
    <property type="entry name" value="GM2-AP_sf"/>
</dbReference>
<sequence>MLKLLIFIFIGVFVRNVMSIYNPLLTYTLRYKKMSAHGNITGYFTIDQYKDTQYINGNVTIHSKLIVDTVIGIFYRCDPEGINCEYFQTWKLTDICPKLKDKNQIWSRWYSSFDPPMICPLDKTNYQLKNATYDIDQGVRWYSDVTNYYWKVTQKMYAGDVYIGSYIFEVSIFGYRKKLKPLFK</sequence>
<reference evidence="2" key="1">
    <citation type="submission" date="2022-02" db="EMBL/GenBank/DDBJ databases">
        <authorList>
            <person name="King R."/>
        </authorList>
    </citation>
    <scope>NUCLEOTIDE SEQUENCE</scope>
</reference>